<protein>
    <submittedName>
        <fullName evidence="1">Lipopolysaccharide kinase InaA family protein</fullName>
    </submittedName>
</protein>
<proteinExistence type="predicted"/>
<dbReference type="SUPFAM" id="SSF56112">
    <property type="entry name" value="Protein kinase-like (PK-like)"/>
    <property type="match status" value="1"/>
</dbReference>
<dbReference type="EMBL" id="CP101717">
    <property type="protein sequence ID" value="WLD59440.1"/>
    <property type="molecule type" value="Genomic_DNA"/>
</dbReference>
<dbReference type="GO" id="GO:0016301">
    <property type="term" value="F:kinase activity"/>
    <property type="evidence" value="ECO:0007669"/>
    <property type="project" value="UniProtKB-KW"/>
</dbReference>
<name>A0AB38YJT8_9GAMM</name>
<organism evidence="1">
    <name type="scientific">Salinispirillum sp. LH 10-3-1</name>
    <dbReference type="NCBI Taxonomy" id="2952525"/>
    <lineage>
        <taxon>Bacteria</taxon>
        <taxon>Pseudomonadati</taxon>
        <taxon>Pseudomonadota</taxon>
        <taxon>Gammaproteobacteria</taxon>
        <taxon>Oceanospirillales</taxon>
        <taxon>Saccharospirillaceae</taxon>
        <taxon>Salinispirillum</taxon>
    </lineage>
</organism>
<keyword evidence="1" id="KW-0808">Transferase</keyword>
<accession>A0AB38YJT8</accession>
<keyword evidence="1" id="KW-0418">Kinase</keyword>
<dbReference type="SUPFAM" id="SSF51445">
    <property type="entry name" value="(Trans)glycosidases"/>
    <property type="match status" value="1"/>
</dbReference>
<gene>
    <name evidence="1" type="ORF">NFC81_06585</name>
</gene>
<dbReference type="RefSeq" id="WP_304996732.1">
    <property type="nucleotide sequence ID" value="NZ_CP101717.1"/>
</dbReference>
<dbReference type="Gene3D" id="3.20.20.80">
    <property type="entry name" value="Glycosidases"/>
    <property type="match status" value="1"/>
</dbReference>
<sequence>MQTPYCTDTLTSWLTTLPQQLEAVDSDLIYRLRNRIYRIDDPTQANSAGLCVKAFKAPALARSAYYRKYGSKAARAHHCARRLFEQNAGVAEPIGYIERWDGLRLVESYLITRYLDEATDLYTEMTYLMNEHPDAEIFIRLLRFTANAVRDMHDAGFLHNDLGAQNILMHRDGPTDWSTPVFIDLNRGALYESLTLKQRARDLARLKIPSHFLRIFYHIYFNDGAIPKEFDRWERSYRTRIERHQASRKYRHPIRHIKWLMNPVKHEVSTGKLSDRNAWLWDEKSGQPSVVLQGKDRRAHRTLFDLWPMISSHLKRGPKIIQHYKARKATAFESKLDLKNRLGVCIEVDENIDLQIELLKSTPALPVFVRCYFHKTEAELEQCFATIERLASLGHEVSIGLIQSRQAVLHPEQWQRFMQRVLERTHRFIHFVEVGHAVNRVKWGLWNLEEINRMWDSVAQLKQQYPELNFLGPAVNDFEFHYYPPLLEQTAELVDGIPCHLYVDRRGAPENFQGKFSTLEKCLYGKAIADTYNKPGFYITEINWPLKGTGEYSPLAGAYTRKDYIESDLHVDEETAAAYMIRFALIALCSGTTERIWWWRLAHHGFGLVDDLSGFRQRMGWKALVHFHSLTTQQQFIAREETNGVIQFHFSTFSIAYSMTPQTIAVPERFTHATDLYGDKIESHGQTLALSSHPAYLHYSPKR</sequence>
<dbReference type="InterPro" id="IPR017853">
    <property type="entry name" value="GH"/>
</dbReference>
<dbReference type="Pfam" id="PF06293">
    <property type="entry name" value="Kdo"/>
    <property type="match status" value="1"/>
</dbReference>
<dbReference type="InterPro" id="IPR011009">
    <property type="entry name" value="Kinase-like_dom_sf"/>
</dbReference>
<dbReference type="Gene3D" id="1.10.510.10">
    <property type="entry name" value="Transferase(Phosphotransferase) domain 1"/>
    <property type="match status" value="1"/>
</dbReference>
<dbReference type="AlphaFoldDB" id="A0AB38YJT8"/>
<evidence type="ECO:0000313" key="1">
    <source>
        <dbReference type="EMBL" id="WLD59440.1"/>
    </source>
</evidence>
<reference evidence="1" key="1">
    <citation type="submission" date="2022-07" db="EMBL/GenBank/DDBJ databases">
        <title>Complete genome sequence of Salinispirillum sp. LH10-3-1 capable of multiple carbohydrate inversion isolated from a soda lake.</title>
        <authorList>
            <person name="Liu J."/>
            <person name="Zhai Y."/>
            <person name="Zhang H."/>
            <person name="Yang H."/>
            <person name="Qu J."/>
            <person name="Li J."/>
        </authorList>
    </citation>
    <scope>NUCLEOTIDE SEQUENCE</scope>
    <source>
        <strain evidence="1">LH 10-3-1</strain>
    </source>
</reference>